<dbReference type="PANTHER" id="PTHR43390">
    <property type="entry name" value="SIGNAL PEPTIDASE I"/>
    <property type="match status" value="1"/>
</dbReference>
<dbReference type="GO" id="GO:0006465">
    <property type="term" value="P:signal peptide processing"/>
    <property type="evidence" value="ECO:0007669"/>
    <property type="project" value="InterPro"/>
</dbReference>
<feature type="transmembrane region" description="Helical" evidence="8">
    <location>
        <begin position="37"/>
        <end position="55"/>
    </location>
</feature>
<dbReference type="InterPro" id="IPR019757">
    <property type="entry name" value="Pept_S26A_signal_pept_1_Lys-AS"/>
</dbReference>
<dbReference type="PRINTS" id="PR00727">
    <property type="entry name" value="LEADERPTASE"/>
</dbReference>
<dbReference type="NCBIfam" id="TIGR02227">
    <property type="entry name" value="sigpep_I_bact"/>
    <property type="match status" value="1"/>
</dbReference>
<dbReference type="EC" id="3.4.21.89" evidence="3 8"/>
<feature type="domain" description="Peptidase S26" evidence="10">
    <location>
        <begin position="103"/>
        <end position="302"/>
    </location>
</feature>
<keyword evidence="5 8" id="KW-0645">Protease</keyword>
<dbReference type="GO" id="GO:0004252">
    <property type="term" value="F:serine-type endopeptidase activity"/>
    <property type="evidence" value="ECO:0007669"/>
    <property type="project" value="InterPro"/>
</dbReference>
<comment type="caution">
    <text evidence="11">The sequence shown here is derived from an EMBL/GenBank/DDBJ whole genome shotgun (WGS) entry which is preliminary data.</text>
</comment>
<dbReference type="PANTHER" id="PTHR43390:SF1">
    <property type="entry name" value="CHLOROPLAST PROCESSING PEPTIDASE"/>
    <property type="match status" value="1"/>
</dbReference>
<dbReference type="EMBL" id="QMKK01000025">
    <property type="protein sequence ID" value="RAX41598.1"/>
    <property type="molecule type" value="Genomic_DNA"/>
</dbReference>
<evidence type="ECO:0000256" key="2">
    <source>
        <dbReference type="ARBA" id="ARBA00009370"/>
    </source>
</evidence>
<dbReference type="PROSITE" id="PS00501">
    <property type="entry name" value="SPASE_I_1"/>
    <property type="match status" value="1"/>
</dbReference>
<dbReference type="Proteomes" id="UP000251205">
    <property type="component" value="Unassembled WGS sequence"/>
</dbReference>
<organism evidence="11 12">
    <name type="scientific">Rhizobium tropici</name>
    <dbReference type="NCBI Taxonomy" id="398"/>
    <lineage>
        <taxon>Bacteria</taxon>
        <taxon>Pseudomonadati</taxon>
        <taxon>Pseudomonadota</taxon>
        <taxon>Alphaproteobacteria</taxon>
        <taxon>Hyphomicrobiales</taxon>
        <taxon>Rhizobiaceae</taxon>
        <taxon>Rhizobium/Agrobacterium group</taxon>
        <taxon>Rhizobium</taxon>
    </lineage>
</organism>
<evidence type="ECO:0000259" key="10">
    <source>
        <dbReference type="Pfam" id="PF10502"/>
    </source>
</evidence>
<dbReference type="SUPFAM" id="SSF51306">
    <property type="entry name" value="LexA/Signal peptidase"/>
    <property type="match status" value="1"/>
</dbReference>
<dbReference type="PROSITE" id="PS00760">
    <property type="entry name" value="SPASE_I_2"/>
    <property type="match status" value="1"/>
</dbReference>
<dbReference type="InterPro" id="IPR036286">
    <property type="entry name" value="LexA/Signal_pep-like_sf"/>
</dbReference>
<sequence length="314" mass="35056">MRFFRFFRDRRPLAAAVIGLLLGPAVVTAYLGRGRMAIAYLLVTNLVGFLVILAMPQLALAAAAGLVAVPFNLIGCVHGYWLARGGGAVWQHRWFARWYNIVLVFWLLPIAVAFFIRAFIVQPFSIPSGSMMPTLMPGSYAFVTKFNYGYGRYSFPFRTDWLPPKLFGPKPQRGDVVILAPPATPNVDYAKRIIGLPGDRVQMKGGIVFINGQVVPRDAEGTIVSNYSLDPGEFPVFGEVLDNGVRYRTLDESPNSRGDNTGEYSVPEGYYFVLGDNRDNSNDSRFDIGFVPEANIFGKFWLVFRSEEGWSFVH</sequence>
<dbReference type="InterPro" id="IPR019533">
    <property type="entry name" value="Peptidase_S26"/>
</dbReference>
<feature type="active site" evidence="7">
    <location>
        <position position="130"/>
    </location>
</feature>
<comment type="similarity">
    <text evidence="2 9">Belongs to the peptidase S26 family.</text>
</comment>
<evidence type="ECO:0000256" key="4">
    <source>
        <dbReference type="ARBA" id="ARBA00019232"/>
    </source>
</evidence>
<evidence type="ECO:0000313" key="12">
    <source>
        <dbReference type="Proteomes" id="UP000251205"/>
    </source>
</evidence>
<evidence type="ECO:0000313" key="11">
    <source>
        <dbReference type="EMBL" id="RAX41598.1"/>
    </source>
</evidence>
<evidence type="ECO:0000256" key="5">
    <source>
        <dbReference type="ARBA" id="ARBA00022670"/>
    </source>
</evidence>
<dbReference type="RefSeq" id="WP_112341274.1">
    <property type="nucleotide sequence ID" value="NZ_QMKK01000025.1"/>
</dbReference>
<keyword evidence="6 8" id="KW-0378">Hydrolase</keyword>
<feature type="transmembrane region" description="Helical" evidence="8">
    <location>
        <begin position="62"/>
        <end position="83"/>
    </location>
</feature>
<feature type="transmembrane region" description="Helical" evidence="8">
    <location>
        <begin position="12"/>
        <end position="31"/>
    </location>
</feature>
<name>A0A329YFA4_RHITR</name>
<dbReference type="OrthoDB" id="8364482at2"/>
<comment type="subcellular location">
    <subcellularLocation>
        <location evidence="9">Membrane</location>
        <topology evidence="9">Single-pass type II membrane protein</topology>
    </subcellularLocation>
</comment>
<reference evidence="11 12" key="1">
    <citation type="submission" date="2018-06" db="EMBL/GenBank/DDBJ databases">
        <title>Whole Genome Sequence of an efficient microsymbiont, Rhizobium tropici.</title>
        <authorList>
            <person name="Srinivasan R."/>
            <person name="Singh H.V."/>
            <person name="Srivastava R."/>
            <person name="Kumari B."/>
            <person name="Radhakrishna A."/>
        </authorList>
    </citation>
    <scope>NUCLEOTIDE SEQUENCE [LARGE SCALE GENOMIC DNA]</scope>
    <source>
        <strain evidence="11 12">IGFRI Rhizo-19</strain>
    </source>
</reference>
<accession>A0A329YFA4</accession>
<evidence type="ECO:0000256" key="7">
    <source>
        <dbReference type="PIRSR" id="PIRSR600223-1"/>
    </source>
</evidence>
<evidence type="ECO:0000256" key="6">
    <source>
        <dbReference type="ARBA" id="ARBA00022801"/>
    </source>
</evidence>
<feature type="active site" evidence="7">
    <location>
        <position position="191"/>
    </location>
</feature>
<evidence type="ECO:0000256" key="9">
    <source>
        <dbReference type="RuleBase" id="RU362042"/>
    </source>
</evidence>
<dbReference type="Gene3D" id="2.10.109.10">
    <property type="entry name" value="Umud Fragment, subunit A"/>
    <property type="match status" value="1"/>
</dbReference>
<dbReference type="InterPro" id="IPR019758">
    <property type="entry name" value="Pept_S26A_signal_pept_1_CS"/>
</dbReference>
<protein>
    <recommendedName>
        <fullName evidence="4 8">Signal peptidase I</fullName>
        <ecNumber evidence="3 8">3.4.21.89</ecNumber>
    </recommendedName>
</protein>
<dbReference type="InterPro" id="IPR019756">
    <property type="entry name" value="Pept_S26A_signal_pept_1_Ser-AS"/>
</dbReference>
<gene>
    <name evidence="11" type="primary">lepB</name>
    <name evidence="11" type="ORF">DQ393_08215</name>
</gene>
<evidence type="ECO:0000256" key="3">
    <source>
        <dbReference type="ARBA" id="ARBA00013208"/>
    </source>
</evidence>
<keyword evidence="8" id="KW-0472">Membrane</keyword>
<comment type="catalytic activity">
    <reaction evidence="1 8">
        <text>Cleavage of hydrophobic, N-terminal signal or leader sequences from secreted and periplasmic proteins.</text>
        <dbReference type="EC" id="3.4.21.89"/>
    </reaction>
</comment>
<keyword evidence="8" id="KW-1133">Transmembrane helix</keyword>
<keyword evidence="8" id="KW-0812">Transmembrane</keyword>
<dbReference type="PROSITE" id="PS00761">
    <property type="entry name" value="SPASE_I_3"/>
    <property type="match status" value="1"/>
</dbReference>
<evidence type="ECO:0000256" key="1">
    <source>
        <dbReference type="ARBA" id="ARBA00000677"/>
    </source>
</evidence>
<evidence type="ECO:0000256" key="8">
    <source>
        <dbReference type="RuleBase" id="RU003993"/>
    </source>
</evidence>
<comment type="caution">
    <text evidence="8">Lacks conserved residue(s) required for the propagation of feature annotation.</text>
</comment>
<dbReference type="CDD" id="cd06530">
    <property type="entry name" value="S26_SPase_I"/>
    <property type="match status" value="1"/>
</dbReference>
<proteinExistence type="inferred from homology"/>
<dbReference type="Pfam" id="PF10502">
    <property type="entry name" value="Peptidase_S26"/>
    <property type="match status" value="1"/>
</dbReference>
<dbReference type="GO" id="GO:0016020">
    <property type="term" value="C:membrane"/>
    <property type="evidence" value="ECO:0007669"/>
    <property type="project" value="UniProtKB-SubCell"/>
</dbReference>
<dbReference type="InterPro" id="IPR000223">
    <property type="entry name" value="Pept_S26A_signal_pept_1"/>
</dbReference>
<dbReference type="GO" id="GO:0009003">
    <property type="term" value="F:signal peptidase activity"/>
    <property type="evidence" value="ECO:0007669"/>
    <property type="project" value="UniProtKB-EC"/>
</dbReference>
<feature type="transmembrane region" description="Helical" evidence="8">
    <location>
        <begin position="98"/>
        <end position="120"/>
    </location>
</feature>
<dbReference type="AlphaFoldDB" id="A0A329YFA4"/>